<dbReference type="Pfam" id="PF04167">
    <property type="entry name" value="DUF402"/>
    <property type="match status" value="1"/>
</dbReference>
<evidence type="ECO:0000259" key="1">
    <source>
        <dbReference type="Pfam" id="PF04167"/>
    </source>
</evidence>
<evidence type="ECO:0000313" key="3">
    <source>
        <dbReference type="Proteomes" id="UP000730618"/>
    </source>
</evidence>
<protein>
    <recommendedName>
        <fullName evidence="1">DUF402 domain-containing protein</fullName>
    </recommendedName>
</protein>
<proteinExistence type="predicted"/>
<dbReference type="InterPro" id="IPR007295">
    <property type="entry name" value="DUF402"/>
</dbReference>
<reference evidence="2 3" key="1">
    <citation type="submission" date="2021-06" db="EMBL/GenBank/DDBJ databases">
        <authorList>
            <person name="Criscuolo A."/>
        </authorList>
    </citation>
    <scope>NUCLEOTIDE SEQUENCE [LARGE SCALE GENOMIC DNA]</scope>
    <source>
        <strain evidence="3">CIP 111802</strain>
    </source>
</reference>
<dbReference type="PANTHER" id="PTHR41271">
    <property type="entry name" value="DUF402 DOMAIN-CONTAINING PROTEIN"/>
    <property type="match status" value="1"/>
</dbReference>
<accession>A0ABM8VG89</accession>
<feature type="domain" description="DUF402" evidence="1">
    <location>
        <begin position="64"/>
        <end position="160"/>
    </location>
</feature>
<organism evidence="2 3">
    <name type="scientific">Paenibacillus allorhizosphaerae</name>
    <dbReference type="NCBI Taxonomy" id="2849866"/>
    <lineage>
        <taxon>Bacteria</taxon>
        <taxon>Bacillati</taxon>
        <taxon>Bacillota</taxon>
        <taxon>Bacilli</taxon>
        <taxon>Bacillales</taxon>
        <taxon>Paenibacillaceae</taxon>
        <taxon>Paenibacillus</taxon>
    </lineage>
</organism>
<dbReference type="RefSeq" id="WP_218098673.1">
    <property type="nucleotide sequence ID" value="NZ_CAJVCE010000005.1"/>
</dbReference>
<dbReference type="PANTHER" id="PTHR41271:SF1">
    <property type="entry name" value="DUF402 DOMAIN-CONTAINING PROTEIN"/>
    <property type="match status" value="1"/>
</dbReference>
<comment type="caution">
    <text evidence="2">The sequence shown here is derived from an EMBL/GenBank/DDBJ whole genome shotgun (WGS) entry which is preliminary data.</text>
</comment>
<dbReference type="EMBL" id="CAJVCE010000005">
    <property type="protein sequence ID" value="CAG7637377.1"/>
    <property type="molecule type" value="Genomic_DNA"/>
</dbReference>
<gene>
    <name evidence="2" type="ORF">PAECIP111802_02351</name>
</gene>
<keyword evidence="3" id="KW-1185">Reference proteome</keyword>
<name>A0ABM8VG89_9BACL</name>
<sequence length="180" mass="20557">MKKKFADEPGWFRIYEKSYVQMYVEEASFTGYVSLLTLKKVEEPICVNYGGGDLCIVDNDYEWLMLFPIHRKFAVTASIDNHGNIVQWYIDLIKDMGLTEAGVPYIEDLYLDIVYLPDGCVYVLDADELEDALEKGTVSEEDYITAKETAAQLVKNLQNENNLMMAETLRFLGLVKHATS</sequence>
<evidence type="ECO:0000313" key="2">
    <source>
        <dbReference type="EMBL" id="CAG7637377.1"/>
    </source>
</evidence>
<dbReference type="Proteomes" id="UP000730618">
    <property type="component" value="Unassembled WGS sequence"/>
</dbReference>